<dbReference type="GO" id="GO:0072378">
    <property type="term" value="P:blood coagulation, fibrin clot formation"/>
    <property type="evidence" value="ECO:0007669"/>
    <property type="project" value="TreeGrafter"/>
</dbReference>
<evidence type="ECO:0000256" key="2">
    <source>
        <dbReference type="ARBA" id="ARBA00004496"/>
    </source>
</evidence>
<evidence type="ECO:0000256" key="6">
    <source>
        <dbReference type="ARBA" id="ARBA00022525"/>
    </source>
</evidence>
<sequence length="244" mass="28814">MSETSEPAFGGRRALPRNASNAAEDDLPTVELQGLVPRGVNLQDYLHVTNVHLFKERWDTNKMDHHTDKYENNKLIIRRGQSFFIQIDFNRPYDPRRDLFRVEYVIGRYPQENKGTYIPVPVVPELQRGKWGAKVVMREDRSVRLSIQSSPECIVGKFRMYVAVWTPYGILRTSRNPETDTYILFNPWCEEGPPLGITEWKKVRIKLDTSVWKLWPRIKMMMDWTMVMAVEMRRRGWIGDLLWI</sequence>
<evidence type="ECO:0000313" key="24">
    <source>
        <dbReference type="Proteomes" id="UP000291022"/>
    </source>
</evidence>
<evidence type="ECO:0000256" key="13">
    <source>
        <dbReference type="ARBA" id="ARBA00023315"/>
    </source>
</evidence>
<evidence type="ECO:0000256" key="15">
    <source>
        <dbReference type="ARBA" id="ARBA00051843"/>
    </source>
</evidence>
<dbReference type="SUPFAM" id="SSF81296">
    <property type="entry name" value="E set domains"/>
    <property type="match status" value="1"/>
</dbReference>
<reference evidence="23" key="3">
    <citation type="submission" date="2025-09" db="UniProtKB">
        <authorList>
            <consortium name="Ensembl"/>
        </authorList>
    </citation>
    <scope>IDENTIFICATION</scope>
</reference>
<keyword evidence="7" id="KW-0808">Transferase</keyword>
<evidence type="ECO:0000256" key="12">
    <source>
        <dbReference type="ARBA" id="ARBA00023145"/>
    </source>
</evidence>
<evidence type="ECO:0000256" key="1">
    <source>
        <dbReference type="ARBA" id="ARBA00001913"/>
    </source>
</evidence>
<proteinExistence type="inferred from homology"/>
<dbReference type="GeneTree" id="ENSGT01050000244939"/>
<evidence type="ECO:0000256" key="4">
    <source>
        <dbReference type="ARBA" id="ARBA00005968"/>
    </source>
</evidence>
<feature type="domain" description="Transglutaminase N-terminal" evidence="22">
    <location>
        <begin position="58"/>
        <end position="164"/>
    </location>
</feature>
<evidence type="ECO:0000259" key="22">
    <source>
        <dbReference type="Pfam" id="PF00868"/>
    </source>
</evidence>
<dbReference type="InterPro" id="IPR013783">
    <property type="entry name" value="Ig-like_fold"/>
</dbReference>
<evidence type="ECO:0000256" key="17">
    <source>
        <dbReference type="ARBA" id="ARBA00064927"/>
    </source>
</evidence>
<evidence type="ECO:0000256" key="18">
    <source>
        <dbReference type="ARBA" id="ARBA00072805"/>
    </source>
</evidence>
<evidence type="ECO:0000256" key="21">
    <source>
        <dbReference type="SAM" id="MobiDB-lite"/>
    </source>
</evidence>
<name>A0A452QN22_URSAM</name>
<dbReference type="GO" id="GO:0005576">
    <property type="term" value="C:extracellular region"/>
    <property type="evidence" value="ECO:0007669"/>
    <property type="project" value="UniProtKB-SubCell"/>
</dbReference>
<comment type="cofactor">
    <cofactor evidence="1">
        <name>Ca(2+)</name>
        <dbReference type="ChEBI" id="CHEBI:29108"/>
    </cofactor>
</comment>
<evidence type="ECO:0000256" key="5">
    <source>
        <dbReference type="ARBA" id="ARBA00022490"/>
    </source>
</evidence>
<dbReference type="AlphaFoldDB" id="A0A452QN22"/>
<accession>A0A452QN22</accession>
<comment type="subunit">
    <text evidence="17">Tetramer of two A chains (F13A1) and two B (F13B) chains.</text>
</comment>
<evidence type="ECO:0000256" key="9">
    <source>
        <dbReference type="ARBA" id="ARBA00022837"/>
    </source>
</evidence>
<dbReference type="Gene3D" id="2.60.40.10">
    <property type="entry name" value="Immunoglobulins"/>
    <property type="match status" value="1"/>
</dbReference>
<keyword evidence="6" id="KW-0964">Secreted</keyword>
<keyword evidence="12" id="KW-0865">Zymogen</keyword>
<dbReference type="GO" id="GO:0003810">
    <property type="term" value="F:protein-glutamine gamma-glutamyltransferase activity"/>
    <property type="evidence" value="ECO:0007669"/>
    <property type="project" value="UniProtKB-EC"/>
</dbReference>
<evidence type="ECO:0000256" key="20">
    <source>
        <dbReference type="ARBA" id="ARBA00082760"/>
    </source>
</evidence>
<dbReference type="GO" id="GO:0005737">
    <property type="term" value="C:cytoplasm"/>
    <property type="evidence" value="ECO:0007669"/>
    <property type="project" value="UniProtKB-SubCell"/>
</dbReference>
<dbReference type="Ensembl" id="ENSUAMT00000007708.1">
    <property type="protein sequence ID" value="ENSUAMP00000006810.1"/>
    <property type="gene ID" value="ENSUAMG00000005949.1"/>
</dbReference>
<reference evidence="24" key="1">
    <citation type="submission" date="2016-06" db="EMBL/GenBank/DDBJ databases">
        <title>De novo assembly and RNA-Seq shows season-dependent expression and editing in black bear kidneys.</title>
        <authorList>
            <person name="Korstanje R."/>
            <person name="Srivastava A."/>
            <person name="Sarsani V.K."/>
            <person name="Sheehan S.M."/>
            <person name="Seger R.L."/>
            <person name="Barter M.E."/>
            <person name="Lindqvist C."/>
            <person name="Brody L.C."/>
            <person name="Mullikin J.C."/>
        </authorList>
    </citation>
    <scope>NUCLEOTIDE SEQUENCE [LARGE SCALE GENOMIC DNA]</scope>
</reference>
<comment type="catalytic activity">
    <reaction evidence="15">
        <text>L-glutaminyl-[protein] + L-lysyl-[protein] = [protein]-L-lysyl-N(6)-5-L-glutamyl-[protein] + NH4(+)</text>
        <dbReference type="Rhea" id="RHEA:54816"/>
        <dbReference type="Rhea" id="RHEA-COMP:9752"/>
        <dbReference type="Rhea" id="RHEA-COMP:10207"/>
        <dbReference type="Rhea" id="RHEA-COMP:14005"/>
        <dbReference type="ChEBI" id="CHEBI:28938"/>
        <dbReference type="ChEBI" id="CHEBI:29969"/>
        <dbReference type="ChEBI" id="CHEBI:30011"/>
        <dbReference type="ChEBI" id="CHEBI:138370"/>
        <dbReference type="EC" id="2.3.2.13"/>
    </reaction>
</comment>
<keyword evidence="11" id="KW-0094">Blood coagulation</keyword>
<evidence type="ECO:0000256" key="8">
    <source>
        <dbReference type="ARBA" id="ARBA00022696"/>
    </source>
</evidence>
<dbReference type="InterPro" id="IPR001102">
    <property type="entry name" value="Transglutaminase_N"/>
</dbReference>
<keyword evidence="10" id="KW-0007">Acetylation</keyword>
<evidence type="ECO:0000256" key="7">
    <source>
        <dbReference type="ARBA" id="ARBA00022679"/>
    </source>
</evidence>
<dbReference type="FunFam" id="2.60.40.10:FF:000978">
    <property type="entry name" value="coagulation factor XIII A chain"/>
    <property type="match status" value="1"/>
</dbReference>
<dbReference type="InterPro" id="IPR014756">
    <property type="entry name" value="Ig_E-set"/>
</dbReference>
<evidence type="ECO:0000256" key="10">
    <source>
        <dbReference type="ARBA" id="ARBA00022990"/>
    </source>
</evidence>
<comment type="similarity">
    <text evidence="4">Belongs to the transglutaminase superfamily. Transglutaminase family.</text>
</comment>
<dbReference type="EC" id="2.3.2.13" evidence="14"/>
<evidence type="ECO:0000313" key="23">
    <source>
        <dbReference type="Ensembl" id="ENSUAMP00000006810.1"/>
    </source>
</evidence>
<organism evidence="23 24">
    <name type="scientific">Ursus americanus</name>
    <name type="common">American black bear</name>
    <name type="synonym">Euarctos americanus</name>
    <dbReference type="NCBI Taxonomy" id="9643"/>
    <lineage>
        <taxon>Eukaryota</taxon>
        <taxon>Metazoa</taxon>
        <taxon>Chordata</taxon>
        <taxon>Craniata</taxon>
        <taxon>Vertebrata</taxon>
        <taxon>Euteleostomi</taxon>
        <taxon>Mammalia</taxon>
        <taxon>Eutheria</taxon>
        <taxon>Laurasiatheria</taxon>
        <taxon>Carnivora</taxon>
        <taxon>Caniformia</taxon>
        <taxon>Ursidae</taxon>
        <taxon>Ursus</taxon>
    </lineage>
</organism>
<dbReference type="InterPro" id="IPR050779">
    <property type="entry name" value="Transglutaminase"/>
</dbReference>
<keyword evidence="9" id="KW-0106">Calcium</keyword>
<dbReference type="PANTHER" id="PTHR11590:SF42">
    <property type="entry name" value="COAGULATION FACTOR XIII A CHAIN"/>
    <property type="match status" value="1"/>
</dbReference>
<keyword evidence="24" id="KW-1185">Reference proteome</keyword>
<evidence type="ECO:0000256" key="14">
    <source>
        <dbReference type="ARBA" id="ARBA00024222"/>
    </source>
</evidence>
<keyword evidence="5" id="KW-0963">Cytoplasm</keyword>
<feature type="region of interest" description="Disordered" evidence="21">
    <location>
        <begin position="1"/>
        <end position="26"/>
    </location>
</feature>
<dbReference type="Proteomes" id="UP000291022">
    <property type="component" value="Unassembled WGS sequence"/>
</dbReference>
<evidence type="ECO:0000256" key="19">
    <source>
        <dbReference type="ARBA" id="ARBA00078127"/>
    </source>
</evidence>
<protein>
    <recommendedName>
        <fullName evidence="18">Coagulation factor XIII A chain</fullName>
        <ecNumber evidence="14">2.3.2.13</ecNumber>
    </recommendedName>
    <alternativeName>
        <fullName evidence="19">Protein-glutamine gamma-glutamyltransferase A chain</fullName>
    </alternativeName>
    <alternativeName>
        <fullName evidence="20">Transglutaminase A chain</fullName>
    </alternativeName>
</protein>
<reference evidence="23" key="2">
    <citation type="submission" date="2025-08" db="UniProtKB">
        <authorList>
            <consortium name="Ensembl"/>
        </authorList>
    </citation>
    <scope>IDENTIFICATION</scope>
</reference>
<evidence type="ECO:0000256" key="16">
    <source>
        <dbReference type="ARBA" id="ARBA00058277"/>
    </source>
</evidence>
<keyword evidence="13" id="KW-0012">Acyltransferase</keyword>
<dbReference type="Pfam" id="PF00868">
    <property type="entry name" value="Transglut_N"/>
    <property type="match status" value="1"/>
</dbReference>
<comment type="function">
    <text evidence="16">Factor XIII is activated by thrombin and calcium ion to a transglutaminase that catalyzes the formation of gamma-glutamyl-epsilon-lysine cross-links between fibrin chains, thus stabilizing the fibrin clot. Also cross-link alpha-2-plasmin inhibitor, or fibronectin, to the alpha chains of fibrin.</text>
</comment>
<dbReference type="PANTHER" id="PTHR11590">
    <property type="entry name" value="PROTEIN-GLUTAMINE GAMMA-GLUTAMYLTRANSFERASE"/>
    <property type="match status" value="1"/>
</dbReference>
<keyword evidence="8" id="KW-0356">Hemostasis</keyword>
<evidence type="ECO:0000256" key="3">
    <source>
        <dbReference type="ARBA" id="ARBA00004613"/>
    </source>
</evidence>
<comment type="subcellular location">
    <subcellularLocation>
        <location evidence="2">Cytoplasm</location>
    </subcellularLocation>
    <subcellularLocation>
        <location evidence="3">Secreted</location>
    </subcellularLocation>
</comment>
<evidence type="ECO:0000256" key="11">
    <source>
        <dbReference type="ARBA" id="ARBA00023084"/>
    </source>
</evidence>